<accession>A0AAV1ZSQ6</accession>
<evidence type="ECO:0000313" key="7">
    <source>
        <dbReference type="Proteomes" id="UP001497382"/>
    </source>
</evidence>
<feature type="transmembrane region" description="Helical" evidence="5">
    <location>
        <begin position="214"/>
        <end position="233"/>
    </location>
</feature>
<feature type="transmembrane region" description="Helical" evidence="5">
    <location>
        <begin position="87"/>
        <end position="107"/>
    </location>
</feature>
<comment type="caution">
    <text evidence="6">The sequence shown here is derived from an EMBL/GenBank/DDBJ whole genome shotgun (WGS) entry which is preliminary data.</text>
</comment>
<name>A0AAV1ZSQ6_9ARAC</name>
<dbReference type="SUPFAM" id="SSF103473">
    <property type="entry name" value="MFS general substrate transporter"/>
    <property type="match status" value="1"/>
</dbReference>
<keyword evidence="4 5" id="KW-0472">Membrane</keyword>
<evidence type="ECO:0000256" key="4">
    <source>
        <dbReference type="ARBA" id="ARBA00023136"/>
    </source>
</evidence>
<dbReference type="PANTHER" id="PTHR23507:SF1">
    <property type="entry name" value="FI18259P1-RELATED"/>
    <property type="match status" value="1"/>
</dbReference>
<dbReference type="InterPro" id="IPR011701">
    <property type="entry name" value="MFS"/>
</dbReference>
<sequence length="494" mass="54997">MGQQTEASDNGNGKGVLLTLKNICSQITVEPYLFFCLLGYTARLVSFQSLLMDRSCRYIYEFDDSICRDLDKHVDEKLKSSVSGNNLYTGVMLLSSLPAAVVAIFLGPWSDKYSRKYPMIMSATGMFFEALATAILTFFPAISPIWYVVASITTGLSGGLIISMSSAASYVSDITDERSRSGRFAVFEFANILAIIIGNLVGGQIYKSYGYLEVMSISPVSFGCAILYSVIFIKEIKPPITRDRFCEVSRDLLRLDNIKKSYDTCSKTRPGNIRLQIWLLIYISFFMRFIDMGMVSILFSFTNKMYEWNVTDVSNASIYFYIVNAIVTVAFVPMLTNKLKIHEAALGFCGILSSLSKVFVTSLAYKEFLFYFAWFSGTLSTAAYISVKARLSKLVRKEELGSAFSLLGTCESIAPLLGSTAFLQMLNAAPDSFIGLPFAVGGFLIIPCLFIFLWMMGLPTVSLADFERDEEIAKATPLQNVTSSTYSRLQEEKF</sequence>
<proteinExistence type="predicted"/>
<feature type="transmembrane region" description="Helical" evidence="5">
    <location>
        <begin position="119"/>
        <end position="139"/>
    </location>
</feature>
<feature type="transmembrane region" description="Helical" evidence="5">
    <location>
        <begin position="432"/>
        <end position="454"/>
    </location>
</feature>
<comment type="subcellular location">
    <subcellularLocation>
        <location evidence="1">Membrane</location>
        <topology evidence="1">Multi-pass membrane protein</topology>
    </subcellularLocation>
</comment>
<dbReference type="Gene3D" id="1.20.1250.20">
    <property type="entry name" value="MFS general substrate transporter like domains"/>
    <property type="match status" value="1"/>
</dbReference>
<dbReference type="Proteomes" id="UP001497382">
    <property type="component" value="Unassembled WGS sequence"/>
</dbReference>
<organism evidence="6 7">
    <name type="scientific">Larinioides sclopetarius</name>
    <dbReference type="NCBI Taxonomy" id="280406"/>
    <lineage>
        <taxon>Eukaryota</taxon>
        <taxon>Metazoa</taxon>
        <taxon>Ecdysozoa</taxon>
        <taxon>Arthropoda</taxon>
        <taxon>Chelicerata</taxon>
        <taxon>Arachnida</taxon>
        <taxon>Araneae</taxon>
        <taxon>Araneomorphae</taxon>
        <taxon>Entelegynae</taxon>
        <taxon>Araneoidea</taxon>
        <taxon>Araneidae</taxon>
        <taxon>Larinioides</taxon>
    </lineage>
</organism>
<dbReference type="EMBL" id="CAXIEN010000080">
    <property type="protein sequence ID" value="CAL1274742.1"/>
    <property type="molecule type" value="Genomic_DNA"/>
</dbReference>
<feature type="transmembrane region" description="Helical" evidence="5">
    <location>
        <begin position="344"/>
        <end position="365"/>
    </location>
</feature>
<dbReference type="GO" id="GO:0022857">
    <property type="term" value="F:transmembrane transporter activity"/>
    <property type="evidence" value="ECO:0007669"/>
    <property type="project" value="InterPro"/>
</dbReference>
<protein>
    <recommendedName>
        <fullName evidence="8">Proton-coupled folate transporter</fullName>
    </recommendedName>
</protein>
<evidence type="ECO:0008006" key="8">
    <source>
        <dbReference type="Google" id="ProtNLM"/>
    </source>
</evidence>
<keyword evidence="7" id="KW-1185">Reference proteome</keyword>
<evidence type="ECO:0000256" key="1">
    <source>
        <dbReference type="ARBA" id="ARBA00004141"/>
    </source>
</evidence>
<evidence type="ECO:0000256" key="3">
    <source>
        <dbReference type="ARBA" id="ARBA00022989"/>
    </source>
</evidence>
<feature type="transmembrane region" description="Helical" evidence="5">
    <location>
        <begin position="145"/>
        <end position="172"/>
    </location>
</feature>
<keyword evidence="3 5" id="KW-1133">Transmembrane helix</keyword>
<dbReference type="AlphaFoldDB" id="A0AAV1ZSQ6"/>
<feature type="transmembrane region" description="Helical" evidence="5">
    <location>
        <begin position="318"/>
        <end position="337"/>
    </location>
</feature>
<dbReference type="InterPro" id="IPR036259">
    <property type="entry name" value="MFS_trans_sf"/>
</dbReference>
<evidence type="ECO:0000313" key="6">
    <source>
        <dbReference type="EMBL" id="CAL1274742.1"/>
    </source>
</evidence>
<feature type="transmembrane region" description="Helical" evidence="5">
    <location>
        <begin position="371"/>
        <end position="391"/>
    </location>
</feature>
<keyword evidence="2 5" id="KW-0812">Transmembrane</keyword>
<reference evidence="6 7" key="1">
    <citation type="submission" date="2024-04" db="EMBL/GenBank/DDBJ databases">
        <authorList>
            <person name="Rising A."/>
            <person name="Reimegard J."/>
            <person name="Sonavane S."/>
            <person name="Akerstrom W."/>
            <person name="Nylinder S."/>
            <person name="Hedman E."/>
            <person name="Kallberg Y."/>
        </authorList>
    </citation>
    <scope>NUCLEOTIDE SEQUENCE [LARGE SCALE GENOMIC DNA]</scope>
</reference>
<dbReference type="PANTHER" id="PTHR23507">
    <property type="entry name" value="ZGC:174356"/>
    <property type="match status" value="1"/>
</dbReference>
<gene>
    <name evidence="6" type="ORF">LARSCL_LOCUS7680</name>
</gene>
<feature type="transmembrane region" description="Helical" evidence="5">
    <location>
        <begin position="277"/>
        <end position="298"/>
    </location>
</feature>
<dbReference type="GO" id="GO:0016020">
    <property type="term" value="C:membrane"/>
    <property type="evidence" value="ECO:0007669"/>
    <property type="project" value="UniProtKB-SubCell"/>
</dbReference>
<feature type="transmembrane region" description="Helical" evidence="5">
    <location>
        <begin position="403"/>
        <end position="426"/>
    </location>
</feature>
<evidence type="ECO:0000256" key="2">
    <source>
        <dbReference type="ARBA" id="ARBA00022692"/>
    </source>
</evidence>
<evidence type="ECO:0000256" key="5">
    <source>
        <dbReference type="SAM" id="Phobius"/>
    </source>
</evidence>
<feature type="transmembrane region" description="Helical" evidence="5">
    <location>
        <begin position="184"/>
        <end position="202"/>
    </location>
</feature>
<dbReference type="Pfam" id="PF07690">
    <property type="entry name" value="MFS_1"/>
    <property type="match status" value="1"/>
</dbReference>